<proteinExistence type="predicted"/>
<sequence>MKTLEGLFKHFLRDMYYAENKILDSLPKMAKEADAAELRDAFNAHHKETKAQVANLEKVFKALDLKPRGVTCEAINGIIDEAKEIMKECEDPDARDAGMIAAAQAVEHYEITRYGTMVAWAQQLDMPNEAKLLAANLDQEYAADKKLSMLAESALNKQSVA</sequence>
<dbReference type="PANTHER" id="PTHR30565">
    <property type="entry name" value="PROTEIN YCIF"/>
    <property type="match status" value="1"/>
</dbReference>
<dbReference type="Proteomes" id="UP000094172">
    <property type="component" value="Unassembled WGS sequence"/>
</dbReference>
<dbReference type="SUPFAM" id="SSF47240">
    <property type="entry name" value="Ferritin-like"/>
    <property type="match status" value="1"/>
</dbReference>
<dbReference type="Gene3D" id="1.20.1260.10">
    <property type="match status" value="1"/>
</dbReference>
<dbReference type="InterPro" id="IPR047114">
    <property type="entry name" value="YciF"/>
</dbReference>
<organism evidence="1 2">
    <name type="scientific">Methyloceanibacter stevinii</name>
    <dbReference type="NCBI Taxonomy" id="1774970"/>
    <lineage>
        <taxon>Bacteria</taxon>
        <taxon>Pseudomonadati</taxon>
        <taxon>Pseudomonadota</taxon>
        <taxon>Alphaproteobacteria</taxon>
        <taxon>Hyphomicrobiales</taxon>
        <taxon>Hyphomicrobiaceae</taxon>
        <taxon>Methyloceanibacter</taxon>
    </lineage>
</organism>
<dbReference type="Pfam" id="PF05974">
    <property type="entry name" value="DUF892"/>
    <property type="match status" value="1"/>
</dbReference>
<keyword evidence="2" id="KW-1185">Reference proteome</keyword>
<dbReference type="STRING" id="1774970.AUC70_12325"/>
<reference evidence="1 2" key="1">
    <citation type="journal article" date="2016" name="Environ. Microbiol.">
        <title>New Methyloceanibacter diversity from North Sea sediments includes methanotroph containing solely the soluble methane monooxygenase.</title>
        <authorList>
            <person name="Vekeman B."/>
            <person name="Kerckhof F.M."/>
            <person name="Cremers G."/>
            <person name="de Vos P."/>
            <person name="Vandamme P."/>
            <person name="Boon N."/>
            <person name="Op den Camp H.J."/>
            <person name="Heylen K."/>
        </authorList>
    </citation>
    <scope>NUCLEOTIDE SEQUENCE [LARGE SCALE GENOMIC DNA]</scope>
    <source>
        <strain evidence="1 2">R-67176</strain>
    </source>
</reference>
<dbReference type="RefSeq" id="WP_069445688.1">
    <property type="nucleotide sequence ID" value="NZ_LPWE01000014.1"/>
</dbReference>
<gene>
    <name evidence="1" type="ORF">AUC70_12325</name>
</gene>
<dbReference type="InterPro" id="IPR010287">
    <property type="entry name" value="DUF892_YciF-like"/>
</dbReference>
<name>A0A1E3VJD6_9HYPH</name>
<dbReference type="CDD" id="cd07909">
    <property type="entry name" value="YciF"/>
    <property type="match status" value="1"/>
</dbReference>
<evidence type="ECO:0000313" key="2">
    <source>
        <dbReference type="Proteomes" id="UP000094172"/>
    </source>
</evidence>
<protein>
    <submittedName>
        <fullName evidence="1">Uncharacterized protein</fullName>
    </submittedName>
</protein>
<comment type="caution">
    <text evidence="1">The sequence shown here is derived from an EMBL/GenBank/DDBJ whole genome shotgun (WGS) entry which is preliminary data.</text>
</comment>
<accession>A0A1E3VJD6</accession>
<dbReference type="PANTHER" id="PTHR30565:SF9">
    <property type="entry name" value="PROTEIN YCIF"/>
    <property type="match status" value="1"/>
</dbReference>
<dbReference type="InterPro" id="IPR009078">
    <property type="entry name" value="Ferritin-like_SF"/>
</dbReference>
<dbReference type="EMBL" id="LPWE01000014">
    <property type="protein sequence ID" value="ODR93624.1"/>
    <property type="molecule type" value="Genomic_DNA"/>
</dbReference>
<dbReference type="InterPro" id="IPR012347">
    <property type="entry name" value="Ferritin-like"/>
</dbReference>
<evidence type="ECO:0000313" key="1">
    <source>
        <dbReference type="EMBL" id="ODR93624.1"/>
    </source>
</evidence>
<dbReference type="AlphaFoldDB" id="A0A1E3VJD6"/>